<comment type="subcellular location">
    <subcellularLocation>
        <location evidence="1">Cell membrane</location>
        <topology evidence="1">Multi-pass membrane protein</topology>
    </subcellularLocation>
</comment>
<dbReference type="RefSeq" id="WP_125845761.1">
    <property type="nucleotide sequence ID" value="NZ_JACHXH010000008.1"/>
</dbReference>
<reference evidence="10 11" key="1">
    <citation type="submission" date="2018-11" db="EMBL/GenBank/DDBJ databases">
        <authorList>
            <person name="Huo Y."/>
        </authorList>
    </citation>
    <scope>NUCLEOTIDE SEQUENCE [LARGE SCALE GENOMIC DNA]</scope>
    <source>
        <strain evidence="10 11">DSM 30132</strain>
    </source>
</reference>
<dbReference type="PANTHER" id="PTHR30509">
    <property type="entry name" value="P-HYDROXYBENZOIC ACID EFFLUX PUMP SUBUNIT-RELATED"/>
    <property type="match status" value="1"/>
</dbReference>
<keyword evidence="5 7" id="KW-0472">Membrane</keyword>
<organism evidence="10 11">
    <name type="scientific">Rhizobium pisi</name>
    <dbReference type="NCBI Taxonomy" id="574561"/>
    <lineage>
        <taxon>Bacteria</taxon>
        <taxon>Pseudomonadati</taxon>
        <taxon>Pseudomonadota</taxon>
        <taxon>Alphaproteobacteria</taxon>
        <taxon>Hyphomicrobiales</taxon>
        <taxon>Rhizobiaceae</taxon>
        <taxon>Rhizobium/Agrobacterium group</taxon>
        <taxon>Rhizobium</taxon>
    </lineage>
</organism>
<evidence type="ECO:0000256" key="5">
    <source>
        <dbReference type="ARBA" id="ARBA00023136"/>
    </source>
</evidence>
<evidence type="ECO:0000313" key="11">
    <source>
        <dbReference type="Proteomes" id="UP000277279"/>
    </source>
</evidence>
<keyword evidence="12" id="KW-1185">Reference proteome</keyword>
<evidence type="ECO:0000256" key="1">
    <source>
        <dbReference type="ARBA" id="ARBA00004651"/>
    </source>
</evidence>
<dbReference type="InterPro" id="IPR049453">
    <property type="entry name" value="Memb_transporter_dom"/>
</dbReference>
<feature type="transmembrane region" description="Helical" evidence="7">
    <location>
        <begin position="53"/>
        <end position="69"/>
    </location>
</feature>
<feature type="transmembrane region" description="Helical" evidence="7">
    <location>
        <begin position="155"/>
        <end position="172"/>
    </location>
</feature>
<evidence type="ECO:0000256" key="2">
    <source>
        <dbReference type="ARBA" id="ARBA00022475"/>
    </source>
</evidence>
<feature type="transmembrane region" description="Helical" evidence="7">
    <location>
        <begin position="29"/>
        <end position="47"/>
    </location>
</feature>
<evidence type="ECO:0000256" key="3">
    <source>
        <dbReference type="ARBA" id="ARBA00022692"/>
    </source>
</evidence>
<keyword evidence="4 7" id="KW-1133">Transmembrane helix</keyword>
<dbReference type="EMBL" id="RJJT01000009">
    <property type="protein sequence ID" value="RSB79145.1"/>
    <property type="molecule type" value="Genomic_DNA"/>
</dbReference>
<proteinExistence type="inferred from homology"/>
<reference evidence="9 12" key="2">
    <citation type="submission" date="2020-08" db="EMBL/GenBank/DDBJ databases">
        <title>Genomic Encyclopedia of Type Strains, Phase III (KMG-III): the genomes of soil and plant-associated and newly described type strains.</title>
        <authorList>
            <person name="Whitman W."/>
        </authorList>
    </citation>
    <scope>NUCLEOTIDE SEQUENCE [LARGE SCALE GENOMIC DNA]</scope>
    <source>
        <strain evidence="9 12">CECT 4113</strain>
    </source>
</reference>
<sequence length="679" mass="73260">MHLFSGFQFRDWLLANDPALSRLRMGLRVTLTIVLSFLILLAIKTLILPLPTAAFGLGIVLSIEGGVAVRDKGNSRQLVTRLFGCVASLAVVGIAAGLEDRRLFSDLVFLLIIALASAGRVFGPRGFAIGMFAFTSYFMGAYFKPSLAQLPEVAIGPVVSVLVGHVVRAVLLPDDWRRDLLRSLESVRGRINQILFKLATLAGSAEIGEADRQELRLLEDRLKEVVLMAETFIPRPPAGVFDGAADPAAELAIRLFDAHLAAESAIVLSFQSPPPFALVHAVIEAEAAELARYESATEAIVDQPQGETVRALLWLGEARQQLTQAIAEGQASGFSGIDAVKETAQPQPIDFSFANPLLRSALQITLAAAIAMSFGLLLSRERWFWAVLSSFLVFTNTNSRGDTAMKALSRSLGTVFGIAIGLALATLISGEPAVAILVAVVCIFLAFYFLQVSYATMTFFISIVLCLVYGMTGVLTLDLLKLRIGETMIGAAAGTAVAFVVFPTRTRGALDSALARWFEALRELLGAMGEGKRGFELIALSQRIDACYRDITVAAKPLGSSWSVVTRPGQIRQTLAIFLSCTYWARILARNHEAPAVDDDQKRLIAADLALIDHAAPRGSTCFFMARKTSRTTGRHLPLSREGARLGLEMIGSALERLYPQADVLPFAPGEAIARSKQG</sequence>
<gene>
    <name evidence="10" type="ORF">EFD55_14650</name>
    <name evidence="9" type="ORF">FHS26_002629</name>
</gene>
<feature type="domain" description="Integral membrane bound transporter" evidence="8">
    <location>
        <begin position="370"/>
        <end position="496"/>
    </location>
</feature>
<feature type="transmembrane region" description="Helical" evidence="7">
    <location>
        <begin position="103"/>
        <end position="119"/>
    </location>
</feature>
<protein>
    <submittedName>
        <fullName evidence="10">FUSC family protein</fullName>
    </submittedName>
    <submittedName>
        <fullName evidence="9">Putative membrane protein YccC</fullName>
    </submittedName>
</protein>
<evidence type="ECO:0000256" key="7">
    <source>
        <dbReference type="SAM" id="Phobius"/>
    </source>
</evidence>
<dbReference type="EMBL" id="JACHXH010000008">
    <property type="protein sequence ID" value="MBB3134891.1"/>
    <property type="molecule type" value="Genomic_DNA"/>
</dbReference>
<feature type="transmembrane region" description="Helical" evidence="7">
    <location>
        <begin position="126"/>
        <end position="143"/>
    </location>
</feature>
<dbReference type="Pfam" id="PF13515">
    <property type="entry name" value="FUSC_2"/>
    <property type="match status" value="1"/>
</dbReference>
<evidence type="ECO:0000259" key="8">
    <source>
        <dbReference type="Pfam" id="PF13515"/>
    </source>
</evidence>
<dbReference type="Proteomes" id="UP000277279">
    <property type="component" value="Unassembled WGS sequence"/>
</dbReference>
<comment type="similarity">
    <text evidence="6">Belongs to the YccS/YhfK family.</text>
</comment>
<evidence type="ECO:0000256" key="6">
    <source>
        <dbReference type="ARBA" id="ARBA00043993"/>
    </source>
</evidence>
<keyword evidence="2" id="KW-1003">Cell membrane</keyword>
<comment type="caution">
    <text evidence="10">The sequence shown here is derived from an EMBL/GenBank/DDBJ whole genome shotgun (WGS) entry which is preliminary data.</text>
</comment>
<feature type="transmembrane region" description="Helical" evidence="7">
    <location>
        <begin position="78"/>
        <end position="97"/>
    </location>
</feature>
<dbReference type="PANTHER" id="PTHR30509:SF9">
    <property type="entry name" value="MULTIDRUG RESISTANCE PROTEIN MDTO"/>
    <property type="match status" value="1"/>
</dbReference>
<evidence type="ECO:0000256" key="4">
    <source>
        <dbReference type="ARBA" id="ARBA00022989"/>
    </source>
</evidence>
<evidence type="ECO:0000313" key="12">
    <source>
        <dbReference type="Proteomes" id="UP000518315"/>
    </source>
</evidence>
<dbReference type="Proteomes" id="UP000518315">
    <property type="component" value="Unassembled WGS sequence"/>
</dbReference>
<evidence type="ECO:0000313" key="10">
    <source>
        <dbReference type="EMBL" id="RSB79145.1"/>
    </source>
</evidence>
<evidence type="ECO:0000313" key="9">
    <source>
        <dbReference type="EMBL" id="MBB3134891.1"/>
    </source>
</evidence>
<dbReference type="OrthoDB" id="7431670at2"/>
<keyword evidence="3 7" id="KW-0812">Transmembrane</keyword>
<feature type="transmembrane region" description="Helical" evidence="7">
    <location>
        <begin position="434"/>
        <end position="450"/>
    </location>
</feature>
<feature type="transmembrane region" description="Helical" evidence="7">
    <location>
        <begin position="411"/>
        <end position="428"/>
    </location>
</feature>
<name>A0A3R9C1Z4_9HYPH</name>
<feature type="transmembrane region" description="Helical" evidence="7">
    <location>
        <begin position="457"/>
        <end position="477"/>
    </location>
</feature>
<dbReference type="AlphaFoldDB" id="A0A3R9C1Z4"/>
<dbReference type="GO" id="GO:0005886">
    <property type="term" value="C:plasma membrane"/>
    <property type="evidence" value="ECO:0007669"/>
    <property type="project" value="UniProtKB-SubCell"/>
</dbReference>
<accession>A0A3R9C1Z4</accession>